<dbReference type="KEGG" id="ail:FLP10_12450"/>
<name>A0A5C1YGJ5_9MICO</name>
<reference evidence="2 3" key="1">
    <citation type="submission" date="2019-09" db="EMBL/GenBank/DDBJ databases">
        <title>Genome sequencing of strain KACC 19306.</title>
        <authorList>
            <person name="Heo J."/>
            <person name="Kim S.-J."/>
            <person name="Kim J.-S."/>
            <person name="Hong S.-B."/>
            <person name="Kwon S.-W."/>
        </authorList>
    </citation>
    <scope>NUCLEOTIDE SEQUENCE [LARGE SCALE GENOMIC DNA]</scope>
    <source>
        <strain evidence="2 3">KACC 19306</strain>
    </source>
</reference>
<gene>
    <name evidence="2" type="ORF">FLP10_12450</name>
</gene>
<evidence type="ECO:0000313" key="3">
    <source>
        <dbReference type="Proteomes" id="UP000324678"/>
    </source>
</evidence>
<proteinExistence type="predicted"/>
<dbReference type="AlphaFoldDB" id="A0A5C1YGJ5"/>
<dbReference type="Pfam" id="PF14021">
    <property type="entry name" value="TNT"/>
    <property type="match status" value="1"/>
</dbReference>
<dbReference type="InterPro" id="IPR025331">
    <property type="entry name" value="TNT"/>
</dbReference>
<keyword evidence="3" id="KW-1185">Reference proteome</keyword>
<evidence type="ECO:0000259" key="1">
    <source>
        <dbReference type="Pfam" id="PF14021"/>
    </source>
</evidence>
<dbReference type="EMBL" id="CP043505">
    <property type="protein sequence ID" value="QEO15133.1"/>
    <property type="molecule type" value="Genomic_DNA"/>
</dbReference>
<organism evidence="2 3">
    <name type="scientific">Agromyces intestinalis</name>
    <dbReference type="NCBI Taxonomy" id="2592652"/>
    <lineage>
        <taxon>Bacteria</taxon>
        <taxon>Bacillati</taxon>
        <taxon>Actinomycetota</taxon>
        <taxon>Actinomycetes</taxon>
        <taxon>Micrococcales</taxon>
        <taxon>Microbacteriaceae</taxon>
        <taxon>Agromyces</taxon>
    </lineage>
</organism>
<feature type="domain" description="TNT" evidence="1">
    <location>
        <begin position="180"/>
        <end position="269"/>
    </location>
</feature>
<sequence>MPPCETPRVFPGLRPRPCACRAILACRHRARRERSRRTRPTFAAAAHPQRAVLPIRPRSTARYAVTMFADTRRQLDARGFSPNEVLLPGDDVLPMEGALKVRADESGFALVTVDYGQAFPLATAATAEEAVGVLLEYVDRELPAPRTATAPELQELATAAGPHYDELAGRLGGGSLLISLPAGLVLDRIGALDGVYLFPAGTPVERRSLPPTALRGGARLHRFTTAGDILVRAELVAAWFGQPGGGLRFRLAEDFRGIRDLVVTGALQRLAD</sequence>
<accession>A0A5C1YGJ5</accession>
<protein>
    <submittedName>
        <fullName evidence="2">DUF4237 domain-containing protein</fullName>
    </submittedName>
</protein>
<dbReference type="PANTHER" id="PTHR42059:SF1">
    <property type="entry name" value="TNT DOMAIN-CONTAINING PROTEIN"/>
    <property type="match status" value="1"/>
</dbReference>
<dbReference type="Proteomes" id="UP000324678">
    <property type="component" value="Chromosome"/>
</dbReference>
<dbReference type="GO" id="GO:0050135">
    <property type="term" value="F:NADP+ nucleosidase activity"/>
    <property type="evidence" value="ECO:0007669"/>
    <property type="project" value="InterPro"/>
</dbReference>
<dbReference type="InterPro" id="IPR053024">
    <property type="entry name" value="Fungal_surface_NADase"/>
</dbReference>
<evidence type="ECO:0000313" key="2">
    <source>
        <dbReference type="EMBL" id="QEO15133.1"/>
    </source>
</evidence>
<dbReference type="OrthoDB" id="4745173at2"/>
<dbReference type="PANTHER" id="PTHR42059">
    <property type="entry name" value="TNT DOMAIN-CONTAINING PROTEIN"/>
    <property type="match status" value="1"/>
</dbReference>